<proteinExistence type="predicted"/>
<reference evidence="3 4" key="1">
    <citation type="submission" date="2022-06" db="EMBL/GenBank/DDBJ databases">
        <title>A taxonomic note on the genus Prevotella: Description of four novel genera and emended description of the genera Hallella and Xylanibacter.</title>
        <authorList>
            <person name="Hitch T.C.A."/>
        </authorList>
    </citation>
    <scope>NUCLEOTIDE SEQUENCE [LARGE SCALE GENOMIC DNA]</scope>
    <source>
        <strain evidence="3 4">DSM 100619</strain>
    </source>
</reference>
<evidence type="ECO:0000256" key="1">
    <source>
        <dbReference type="SAM" id="MobiDB-lite"/>
    </source>
</evidence>
<feature type="compositionally biased region" description="Polar residues" evidence="1">
    <location>
        <begin position="40"/>
        <end position="49"/>
    </location>
</feature>
<protein>
    <submittedName>
        <fullName evidence="3">Uncharacterized protein</fullName>
    </submittedName>
</protein>
<feature type="signal peptide" evidence="2">
    <location>
        <begin position="1"/>
        <end position="20"/>
    </location>
</feature>
<dbReference type="Proteomes" id="UP001204015">
    <property type="component" value="Unassembled WGS sequence"/>
</dbReference>
<evidence type="ECO:0000256" key="2">
    <source>
        <dbReference type="SAM" id="SignalP"/>
    </source>
</evidence>
<sequence>MKRIVLIALLAGLMPMSMMAQDDLYFSPSQEKKAEKAARPQNSNPNANNYWIGSKRSSDEYNHYGHYGSSYQNLGRDSLGNDVVMFDKGMHPDTTYIDTAFANEYGMNDEDYRYARSMSRWDGYYDPWLYDEYGWGPYFWRAPYWAWDDPWYGGYYWGDPWFYGSYWGNPWFYGYGWGGYNPWYYGYWGGPWYGYGWGWGGPAYVYDNRDYGHMGGLTGNRNWSRADDRNNYRGSNDRSGNNSNYRTYTTGRTNNFGGRTYNYNNNTSNRSFGTSRSTSSPSFGNNSFGGRSGGSFSGGGFGGGHSGGSFGGGHFGSGRR</sequence>
<name>A0ABT1BU79_9BACT</name>
<feature type="region of interest" description="Disordered" evidence="1">
    <location>
        <begin position="228"/>
        <end position="320"/>
    </location>
</feature>
<feature type="region of interest" description="Disordered" evidence="1">
    <location>
        <begin position="30"/>
        <end position="49"/>
    </location>
</feature>
<keyword evidence="4" id="KW-1185">Reference proteome</keyword>
<dbReference type="RefSeq" id="WP_252759999.1">
    <property type="nucleotide sequence ID" value="NZ_JAMXLY010000004.1"/>
</dbReference>
<gene>
    <name evidence="3" type="ORF">NG821_02065</name>
</gene>
<feature type="compositionally biased region" description="Gly residues" evidence="1">
    <location>
        <begin position="290"/>
        <end position="320"/>
    </location>
</feature>
<feature type="chain" id="PRO_5045798717" evidence="2">
    <location>
        <begin position="21"/>
        <end position="320"/>
    </location>
</feature>
<dbReference type="EMBL" id="JAMXLY010000004">
    <property type="protein sequence ID" value="MCO6024637.1"/>
    <property type="molecule type" value="Genomic_DNA"/>
</dbReference>
<feature type="compositionally biased region" description="Low complexity" evidence="1">
    <location>
        <begin position="232"/>
        <end position="289"/>
    </location>
</feature>
<accession>A0ABT1BU79</accession>
<keyword evidence="2" id="KW-0732">Signal</keyword>
<evidence type="ECO:0000313" key="3">
    <source>
        <dbReference type="EMBL" id="MCO6024637.1"/>
    </source>
</evidence>
<organism evidence="3 4">
    <name type="scientific">Segatella cerevisiae</name>
    <dbReference type="NCBI Taxonomy" id="2053716"/>
    <lineage>
        <taxon>Bacteria</taxon>
        <taxon>Pseudomonadati</taxon>
        <taxon>Bacteroidota</taxon>
        <taxon>Bacteroidia</taxon>
        <taxon>Bacteroidales</taxon>
        <taxon>Prevotellaceae</taxon>
        <taxon>Segatella</taxon>
    </lineage>
</organism>
<comment type="caution">
    <text evidence="3">The sequence shown here is derived from an EMBL/GenBank/DDBJ whole genome shotgun (WGS) entry which is preliminary data.</text>
</comment>
<evidence type="ECO:0000313" key="4">
    <source>
        <dbReference type="Proteomes" id="UP001204015"/>
    </source>
</evidence>